<dbReference type="PROSITE" id="PS51186">
    <property type="entry name" value="GNAT"/>
    <property type="match status" value="1"/>
</dbReference>
<dbReference type="Proteomes" id="UP000247569">
    <property type="component" value="Unassembled WGS sequence"/>
</dbReference>
<dbReference type="Gene3D" id="3.40.630.30">
    <property type="match status" value="1"/>
</dbReference>
<sequence>MVDEVEVRAARAEDAATIARIWYAGWCDAHLGNVPDELIAGRPRESFDRRAAERVSDTTVATVGGVVAGFVMVLGDEVNQVYVSGDHRGSGLAARLLAAAEDRLRADGHHETWLVVVPGNARARKFYENHGWIDDGPHMHTITGTAGPVDVPTHRYVKRLD</sequence>
<dbReference type="PANTHER" id="PTHR43877">
    <property type="entry name" value="AMINOALKYLPHOSPHONATE N-ACETYLTRANSFERASE-RELATED-RELATED"/>
    <property type="match status" value="1"/>
</dbReference>
<evidence type="ECO:0000259" key="3">
    <source>
        <dbReference type="PROSITE" id="PS51186"/>
    </source>
</evidence>
<evidence type="ECO:0000313" key="5">
    <source>
        <dbReference type="Proteomes" id="UP000247569"/>
    </source>
</evidence>
<reference evidence="4 5" key="1">
    <citation type="submission" date="2018-05" db="EMBL/GenBank/DDBJ databases">
        <title>Genomic Encyclopedia of Type Strains, Phase IV (KMG-IV): sequencing the most valuable type-strain genomes for metagenomic binning, comparative biology and taxonomic classification.</title>
        <authorList>
            <person name="Goeker M."/>
        </authorList>
    </citation>
    <scope>NUCLEOTIDE SEQUENCE [LARGE SCALE GENOMIC DNA]</scope>
    <source>
        <strain evidence="4 5">DSM 44704</strain>
    </source>
</reference>
<keyword evidence="4" id="KW-0689">Ribosomal protein</keyword>
<dbReference type="Pfam" id="PF00583">
    <property type="entry name" value="Acetyltransf_1"/>
    <property type="match status" value="1"/>
</dbReference>
<evidence type="ECO:0000256" key="1">
    <source>
        <dbReference type="ARBA" id="ARBA00022679"/>
    </source>
</evidence>
<keyword evidence="5" id="KW-1185">Reference proteome</keyword>
<dbReference type="InterPro" id="IPR050832">
    <property type="entry name" value="Bact_Acetyltransf"/>
</dbReference>
<evidence type="ECO:0000256" key="2">
    <source>
        <dbReference type="ARBA" id="ARBA00023315"/>
    </source>
</evidence>
<dbReference type="AlphaFoldDB" id="A0A318KBQ2"/>
<feature type="domain" description="N-acetyltransferase" evidence="3">
    <location>
        <begin position="5"/>
        <end position="158"/>
    </location>
</feature>
<dbReference type="InterPro" id="IPR000182">
    <property type="entry name" value="GNAT_dom"/>
</dbReference>
<dbReference type="InterPro" id="IPR016181">
    <property type="entry name" value="Acyl_CoA_acyltransferase"/>
</dbReference>
<keyword evidence="4" id="KW-0687">Ribonucleoprotein</keyword>
<dbReference type="GO" id="GO:0005840">
    <property type="term" value="C:ribosome"/>
    <property type="evidence" value="ECO:0007669"/>
    <property type="project" value="UniProtKB-KW"/>
</dbReference>
<dbReference type="SUPFAM" id="SSF55729">
    <property type="entry name" value="Acyl-CoA N-acyltransferases (Nat)"/>
    <property type="match status" value="1"/>
</dbReference>
<dbReference type="OrthoDB" id="5243635at2"/>
<evidence type="ECO:0000313" key="4">
    <source>
        <dbReference type="EMBL" id="PXX69182.1"/>
    </source>
</evidence>
<organism evidence="4 5">
    <name type="scientific">Nocardia tenerifensis</name>
    <dbReference type="NCBI Taxonomy" id="228006"/>
    <lineage>
        <taxon>Bacteria</taxon>
        <taxon>Bacillati</taxon>
        <taxon>Actinomycetota</taxon>
        <taxon>Actinomycetes</taxon>
        <taxon>Mycobacteriales</taxon>
        <taxon>Nocardiaceae</taxon>
        <taxon>Nocardia</taxon>
    </lineage>
</organism>
<name>A0A318KBQ2_9NOCA</name>
<dbReference type="GO" id="GO:0016747">
    <property type="term" value="F:acyltransferase activity, transferring groups other than amino-acyl groups"/>
    <property type="evidence" value="ECO:0007669"/>
    <property type="project" value="InterPro"/>
</dbReference>
<comment type="caution">
    <text evidence="4">The sequence shown here is derived from an EMBL/GenBank/DDBJ whole genome shotgun (WGS) entry which is preliminary data.</text>
</comment>
<keyword evidence="1" id="KW-0808">Transferase</keyword>
<keyword evidence="2" id="KW-0012">Acyltransferase</keyword>
<proteinExistence type="predicted"/>
<dbReference type="EMBL" id="QJKF01000002">
    <property type="protein sequence ID" value="PXX69182.1"/>
    <property type="molecule type" value="Genomic_DNA"/>
</dbReference>
<gene>
    <name evidence="4" type="ORF">DFR70_102870</name>
</gene>
<accession>A0A318KBQ2</accession>
<dbReference type="RefSeq" id="WP_040737974.1">
    <property type="nucleotide sequence ID" value="NZ_QJKF01000002.1"/>
</dbReference>
<protein>
    <submittedName>
        <fullName evidence="4">Ribosomal protein S18 acetylase RimI-like enzyme</fullName>
    </submittedName>
</protein>